<comment type="caution">
    <text evidence="2">The sequence shown here is derived from an EMBL/GenBank/DDBJ whole genome shotgun (WGS) entry which is preliminary data.</text>
</comment>
<accession>A0A9N8HMF1</accession>
<feature type="compositionally biased region" description="Basic residues" evidence="1">
    <location>
        <begin position="425"/>
        <end position="438"/>
    </location>
</feature>
<feature type="region of interest" description="Disordered" evidence="1">
    <location>
        <begin position="161"/>
        <end position="240"/>
    </location>
</feature>
<feature type="compositionally biased region" description="Polar residues" evidence="1">
    <location>
        <begin position="367"/>
        <end position="379"/>
    </location>
</feature>
<keyword evidence="3" id="KW-1185">Reference proteome</keyword>
<sequence>MEDDTTPLVRMEEASYSDTEEDDTIEASKSNDDKRTDLTRMNSLKISDLDQAFENATVTDKPLSRSQRRFQSHKLSNRGNWPEVFAVTKDEKKIFVGNPRFVKDPLASKSDHGPSALSSYRLAKDKAFGSSATHNSLSSFLSLESLESIDDDGEDFSHVCVSDEEDSEEDEDEQNCGYLGPKIGGSAVKRQSLVHRGSPSRHRRNRSSSRHRRNRSSSRHRRNIAANSRARRASASHRMSRTVCGLDHMDDHSHTDDCQASVRNESARRLSVTQRLSRSCEPDLLGELKHSDDLESDSRTDRRGRRSPTRVDPKGKSSSGSSRNPRFRRQVTDDGSSSHKTKTLRSKSQTQLRRCSSGMEDRVSARMSRSTSSLQQFDSAKTGITDRKRTKGLQPDSSNRGGKDSNHRRKAGGDMGLRRQDTREGRRRSGKTMRRQKSRSLPASEARLAVRRRSVAGDKIENASSHRQGHTEKPRVGRSSSGKTMRRQKSRSLSSTRINLRRSSTVADENDNQLSQKKCPAKNPEGRNRGSIRRSSTSMECDYPRRS</sequence>
<evidence type="ECO:0000313" key="2">
    <source>
        <dbReference type="EMBL" id="CAB9518037.1"/>
    </source>
</evidence>
<protein>
    <submittedName>
        <fullName evidence="2">Uncharacterized protein</fullName>
    </submittedName>
</protein>
<dbReference type="Proteomes" id="UP001153069">
    <property type="component" value="Unassembled WGS sequence"/>
</dbReference>
<organism evidence="2 3">
    <name type="scientific">Seminavis robusta</name>
    <dbReference type="NCBI Taxonomy" id="568900"/>
    <lineage>
        <taxon>Eukaryota</taxon>
        <taxon>Sar</taxon>
        <taxon>Stramenopiles</taxon>
        <taxon>Ochrophyta</taxon>
        <taxon>Bacillariophyta</taxon>
        <taxon>Bacillariophyceae</taxon>
        <taxon>Bacillariophycidae</taxon>
        <taxon>Naviculales</taxon>
        <taxon>Naviculaceae</taxon>
        <taxon>Seminavis</taxon>
    </lineage>
</organism>
<reference evidence="2" key="1">
    <citation type="submission" date="2020-06" db="EMBL/GenBank/DDBJ databases">
        <authorList>
            <consortium name="Plant Systems Biology data submission"/>
        </authorList>
    </citation>
    <scope>NUCLEOTIDE SEQUENCE</scope>
    <source>
        <strain evidence="2">D6</strain>
    </source>
</reference>
<feature type="compositionally biased region" description="Polar residues" evidence="1">
    <location>
        <begin position="491"/>
        <end position="516"/>
    </location>
</feature>
<feature type="compositionally biased region" description="Acidic residues" evidence="1">
    <location>
        <begin position="162"/>
        <end position="174"/>
    </location>
</feature>
<dbReference type="EMBL" id="CAICTM010000899">
    <property type="protein sequence ID" value="CAB9518037.1"/>
    <property type="molecule type" value="Genomic_DNA"/>
</dbReference>
<evidence type="ECO:0000256" key="1">
    <source>
        <dbReference type="SAM" id="MobiDB-lite"/>
    </source>
</evidence>
<proteinExistence type="predicted"/>
<evidence type="ECO:0000313" key="3">
    <source>
        <dbReference type="Proteomes" id="UP001153069"/>
    </source>
</evidence>
<name>A0A9N8HMF1_9STRA</name>
<feature type="region of interest" description="Disordered" evidence="1">
    <location>
        <begin position="289"/>
        <end position="547"/>
    </location>
</feature>
<feature type="compositionally biased region" description="Basic and acidic residues" evidence="1">
    <location>
        <begin position="289"/>
        <end position="301"/>
    </location>
</feature>
<dbReference type="AlphaFoldDB" id="A0A9N8HMF1"/>
<feature type="region of interest" description="Disordered" evidence="1">
    <location>
        <begin position="1"/>
        <end position="37"/>
    </location>
</feature>
<feature type="compositionally biased region" description="Basic residues" evidence="1">
    <location>
        <begin position="198"/>
        <end position="240"/>
    </location>
</feature>
<gene>
    <name evidence="2" type="ORF">SEMRO_901_G218010.1</name>
</gene>